<organism evidence="2 3">
    <name type="scientific">Kitasatospora aureofaciens</name>
    <name type="common">Streptomyces aureofaciens</name>
    <dbReference type="NCBI Taxonomy" id="1894"/>
    <lineage>
        <taxon>Bacteria</taxon>
        <taxon>Bacillati</taxon>
        <taxon>Actinomycetota</taxon>
        <taxon>Actinomycetes</taxon>
        <taxon>Kitasatosporales</taxon>
        <taxon>Streptomycetaceae</taxon>
        <taxon>Kitasatospora</taxon>
    </lineage>
</organism>
<feature type="compositionally biased region" description="Low complexity" evidence="1">
    <location>
        <begin position="377"/>
        <end position="386"/>
    </location>
</feature>
<evidence type="ECO:0000256" key="1">
    <source>
        <dbReference type="SAM" id="MobiDB-lite"/>
    </source>
</evidence>
<accession>A0A8H9I020</accession>
<feature type="compositionally biased region" description="Pro residues" evidence="1">
    <location>
        <begin position="361"/>
        <end position="376"/>
    </location>
</feature>
<name>A0A8H9I020_KITAU</name>
<proteinExistence type="predicted"/>
<gene>
    <name evidence="2" type="ORF">GCM10010502_72560</name>
</gene>
<dbReference type="EMBL" id="BMUB01000042">
    <property type="protein sequence ID" value="GGV06964.1"/>
    <property type="molecule type" value="Genomic_DNA"/>
</dbReference>
<reference evidence="2" key="2">
    <citation type="submission" date="2020-09" db="EMBL/GenBank/DDBJ databases">
        <authorList>
            <person name="Sun Q."/>
            <person name="Ohkuma M."/>
        </authorList>
    </citation>
    <scope>NUCLEOTIDE SEQUENCE</scope>
    <source>
        <strain evidence="2">JCM 4434</strain>
    </source>
</reference>
<feature type="region of interest" description="Disordered" evidence="1">
    <location>
        <begin position="329"/>
        <end position="399"/>
    </location>
</feature>
<evidence type="ECO:0000313" key="2">
    <source>
        <dbReference type="EMBL" id="GGV06964.1"/>
    </source>
</evidence>
<dbReference type="AlphaFoldDB" id="A0A8H9I020"/>
<comment type="caution">
    <text evidence="2">The sequence shown here is derived from an EMBL/GenBank/DDBJ whole genome shotgun (WGS) entry which is preliminary data.</text>
</comment>
<dbReference type="Proteomes" id="UP000610124">
    <property type="component" value="Unassembled WGS sequence"/>
</dbReference>
<reference evidence="2" key="1">
    <citation type="journal article" date="2014" name="Int. J. Syst. Evol. Microbiol.">
        <title>Complete genome sequence of Corynebacterium casei LMG S-19264T (=DSM 44701T), isolated from a smear-ripened cheese.</title>
        <authorList>
            <consortium name="US DOE Joint Genome Institute (JGI-PGF)"/>
            <person name="Walter F."/>
            <person name="Albersmeier A."/>
            <person name="Kalinowski J."/>
            <person name="Ruckert C."/>
        </authorList>
    </citation>
    <scope>NUCLEOTIDE SEQUENCE</scope>
    <source>
        <strain evidence="2">JCM 4434</strain>
    </source>
</reference>
<feature type="compositionally biased region" description="Low complexity" evidence="1">
    <location>
        <begin position="329"/>
        <end position="344"/>
    </location>
</feature>
<evidence type="ECO:0000313" key="3">
    <source>
        <dbReference type="Proteomes" id="UP000610124"/>
    </source>
</evidence>
<sequence length="399" mass="44231">MGTVRSWATEVEFLLPGGRRKVRPDGVWQAPEIGVPVLMVEVNRSTMAPADVAAKFPRYRELFRTRVRDNDPALADREPADRTVHWWRRTWPGHTRAGYPPVALVVTDAGPVALANRQQAVADLSADCWRGRWCREVRDYNDDGWREYDDAVPIVATTLELLAEHGPLGPVWWRFGRSGRHSLIEALENPNNRAAYDLRQAAREDEEHKAHQELMDSLVCIDCGDVPEQESTWEYGRQGQVEWTRRPGGRCWPCHQDREERLEREAEEQLEAARTANAVLYLDGLILPGGAARSGELPHEAAAHHLLAQTGLSRRLTHVLAVDYTPPTATWSASTSSSTVASPTAAPPAPASSPSVSWVGPWPPPRPPASPTPSPAVPSRSSSTVREPPEGRGSRSPNR</sequence>
<protein>
    <submittedName>
        <fullName evidence="2">Uncharacterized protein</fullName>
    </submittedName>
</protein>